<keyword evidence="2" id="KW-1185">Reference proteome</keyword>
<gene>
    <name evidence="1" type="ORF">Poly30_44210</name>
</gene>
<protein>
    <submittedName>
        <fullName evidence="1">Uncharacterized protein</fullName>
    </submittedName>
</protein>
<evidence type="ECO:0000313" key="1">
    <source>
        <dbReference type="EMBL" id="QDV08866.1"/>
    </source>
</evidence>
<sequence length="165" mass="17431">MATTTTGIHAVLLRASSGELAWEGKHCGGRMGEPAGIVWQHDSKGFFFAFVSGVMSIHQVCLREESASGFAEEQTRAVGTLPDFGWDGVGVFNGSKAITAVSDADLRPVWATEVGAASGSVHPAHRGPELLSLSGAPGLPSVTSRSLRSFHQTEYEPLQLIVARL</sequence>
<dbReference type="Proteomes" id="UP000320390">
    <property type="component" value="Chromosome"/>
</dbReference>
<dbReference type="RefSeq" id="WP_145202254.1">
    <property type="nucleotide sequence ID" value="NZ_CP036434.1"/>
</dbReference>
<reference evidence="1 2" key="1">
    <citation type="submission" date="2019-02" db="EMBL/GenBank/DDBJ databases">
        <title>Deep-cultivation of Planctomycetes and their phenomic and genomic characterization uncovers novel biology.</title>
        <authorList>
            <person name="Wiegand S."/>
            <person name="Jogler M."/>
            <person name="Boedeker C."/>
            <person name="Pinto D."/>
            <person name="Vollmers J."/>
            <person name="Rivas-Marin E."/>
            <person name="Kohn T."/>
            <person name="Peeters S.H."/>
            <person name="Heuer A."/>
            <person name="Rast P."/>
            <person name="Oberbeckmann S."/>
            <person name="Bunk B."/>
            <person name="Jeske O."/>
            <person name="Meyerdierks A."/>
            <person name="Storesund J.E."/>
            <person name="Kallscheuer N."/>
            <person name="Luecker S."/>
            <person name="Lage O.M."/>
            <person name="Pohl T."/>
            <person name="Merkel B.J."/>
            <person name="Hornburger P."/>
            <person name="Mueller R.-W."/>
            <person name="Bruemmer F."/>
            <person name="Labrenz M."/>
            <person name="Spormann A.M."/>
            <person name="Op den Camp H."/>
            <person name="Overmann J."/>
            <person name="Amann R."/>
            <person name="Jetten M.S.M."/>
            <person name="Mascher T."/>
            <person name="Medema M.H."/>
            <person name="Devos D.P."/>
            <person name="Kaster A.-K."/>
            <person name="Ovreas L."/>
            <person name="Rohde M."/>
            <person name="Galperin M.Y."/>
            <person name="Jogler C."/>
        </authorList>
    </citation>
    <scope>NUCLEOTIDE SEQUENCE [LARGE SCALE GENOMIC DNA]</scope>
    <source>
        <strain evidence="1 2">Poly30</strain>
    </source>
</reference>
<organism evidence="1 2">
    <name type="scientific">Saltatorellus ferox</name>
    <dbReference type="NCBI Taxonomy" id="2528018"/>
    <lineage>
        <taxon>Bacteria</taxon>
        <taxon>Pseudomonadati</taxon>
        <taxon>Planctomycetota</taxon>
        <taxon>Planctomycetia</taxon>
        <taxon>Planctomycetia incertae sedis</taxon>
        <taxon>Saltatorellus</taxon>
    </lineage>
</organism>
<accession>A0A518EXN7</accession>
<proteinExistence type="predicted"/>
<name>A0A518EXN7_9BACT</name>
<dbReference type="EMBL" id="CP036434">
    <property type="protein sequence ID" value="QDV08866.1"/>
    <property type="molecule type" value="Genomic_DNA"/>
</dbReference>
<evidence type="ECO:0000313" key="2">
    <source>
        <dbReference type="Proteomes" id="UP000320390"/>
    </source>
</evidence>
<dbReference type="AlphaFoldDB" id="A0A518EXN7"/>